<dbReference type="Proteomes" id="UP000216151">
    <property type="component" value="Unassembled WGS sequence"/>
</dbReference>
<evidence type="ECO:0000259" key="1">
    <source>
        <dbReference type="Pfam" id="PF13683"/>
    </source>
</evidence>
<dbReference type="EMBL" id="NCXK01000002">
    <property type="protein sequence ID" value="PAK78891.1"/>
    <property type="molecule type" value="Genomic_DNA"/>
</dbReference>
<proteinExistence type="predicted"/>
<gene>
    <name evidence="2" type="ORF">B8X00_03105</name>
</gene>
<dbReference type="OrthoDB" id="7362268at2"/>
<reference evidence="2 3" key="1">
    <citation type="submission" date="2017-04" db="EMBL/GenBank/DDBJ databases">
        <title>Kefir bacterial isolates.</title>
        <authorList>
            <person name="Kim Y."/>
            <person name="Blasche S."/>
            <person name="Patil K.R."/>
        </authorList>
    </citation>
    <scope>NUCLEOTIDE SEQUENCE [LARGE SCALE GENOMIC DNA]</scope>
    <source>
        <strain evidence="2 3">KR</strain>
    </source>
</reference>
<comment type="caution">
    <text evidence="2">The sequence shown here is derived from an EMBL/GenBank/DDBJ whole genome shotgun (WGS) entry which is preliminary data.</text>
</comment>
<dbReference type="RefSeq" id="WP_095349188.1">
    <property type="nucleotide sequence ID" value="NZ_NCXK01000002.1"/>
</dbReference>
<evidence type="ECO:0000313" key="2">
    <source>
        <dbReference type="EMBL" id="PAK78891.1"/>
    </source>
</evidence>
<feature type="domain" description="Integrase catalytic" evidence="1">
    <location>
        <begin position="4"/>
        <end position="37"/>
    </location>
</feature>
<keyword evidence="3" id="KW-1185">Reference proteome</keyword>
<name>A0A269Y194_9PROT</name>
<dbReference type="AlphaFoldDB" id="A0A269Y194"/>
<dbReference type="InterPro" id="IPR001584">
    <property type="entry name" value="Integrase_cat-core"/>
</dbReference>
<organism evidence="2 3">
    <name type="scientific">Acetobacter fabarum</name>
    <dbReference type="NCBI Taxonomy" id="483199"/>
    <lineage>
        <taxon>Bacteria</taxon>
        <taxon>Pseudomonadati</taxon>
        <taxon>Pseudomonadota</taxon>
        <taxon>Alphaproteobacteria</taxon>
        <taxon>Acetobacterales</taxon>
        <taxon>Acetobacteraceae</taxon>
        <taxon>Acetobacter</taxon>
    </lineage>
</organism>
<sequence length="83" mass="9361">MVSGKPQQSGFVENFIARLKDECLNKTSFTSIGYARKFWLIGRKAIIRCVPFSTWMTGNGIRPQKQVSRGHAPETLAIRSFQA</sequence>
<accession>A0A269Y194</accession>
<dbReference type="GO" id="GO:0015074">
    <property type="term" value="P:DNA integration"/>
    <property type="evidence" value="ECO:0007669"/>
    <property type="project" value="InterPro"/>
</dbReference>
<dbReference type="Pfam" id="PF13683">
    <property type="entry name" value="rve_3"/>
    <property type="match status" value="1"/>
</dbReference>
<evidence type="ECO:0000313" key="3">
    <source>
        <dbReference type="Proteomes" id="UP000216151"/>
    </source>
</evidence>
<protein>
    <recommendedName>
        <fullName evidence="1">Integrase catalytic domain-containing protein</fullName>
    </recommendedName>
</protein>